<dbReference type="KEGG" id="rsx:RhiXN_03686"/>
<accession>A0A8H8NLZ2</accession>
<feature type="compositionally biased region" description="Polar residues" evidence="1">
    <location>
        <begin position="115"/>
        <end position="134"/>
    </location>
</feature>
<sequence length="199" mass="21269">MHATCSSQASSHAGHSYLPTLPWLPAPSYPLEPAPLSIRESWDPTFQQPPLSSLGIENLEQKVEEVQEAGVKACTNLENVSQAVDGIKDGLRSLQGPTPLEGAKPKHPPKDSKTSKSSNPARGTSTSQQATSRKLSNNSNYVLEEDQNCCHAAGACIKCSKMGHKLQNVTLLEGNPYRGRGQKEAAKIGKESGPTLGKD</sequence>
<dbReference type="EMBL" id="CP059658">
    <property type="protein sequence ID" value="QRW15685.1"/>
    <property type="molecule type" value="Genomic_DNA"/>
</dbReference>
<evidence type="ECO:0000256" key="1">
    <source>
        <dbReference type="SAM" id="MobiDB-lite"/>
    </source>
</evidence>
<reference evidence="2" key="1">
    <citation type="submission" date="2020-05" db="EMBL/GenBank/DDBJ databases">
        <title>Evolutionary and genomic comparisons of hybrid uninucleate and nonhybrid Rhizoctonia fungi.</title>
        <authorList>
            <person name="Li C."/>
            <person name="Chen X."/>
        </authorList>
    </citation>
    <scope>NUCLEOTIDE SEQUENCE</scope>
    <source>
        <strain evidence="2">AG-1 IA</strain>
    </source>
</reference>
<gene>
    <name evidence="2" type="ORF">RhiXN_03686</name>
</gene>
<feature type="compositionally biased region" description="Basic and acidic residues" evidence="1">
    <location>
        <begin position="181"/>
        <end position="190"/>
    </location>
</feature>
<name>A0A8H8NLZ2_9AGAM</name>
<dbReference type="GeneID" id="67025966"/>
<organism evidence="2 3">
    <name type="scientific">Rhizoctonia solani</name>
    <dbReference type="NCBI Taxonomy" id="456999"/>
    <lineage>
        <taxon>Eukaryota</taxon>
        <taxon>Fungi</taxon>
        <taxon>Dikarya</taxon>
        <taxon>Basidiomycota</taxon>
        <taxon>Agaricomycotina</taxon>
        <taxon>Agaricomycetes</taxon>
        <taxon>Cantharellales</taxon>
        <taxon>Ceratobasidiaceae</taxon>
        <taxon>Rhizoctonia</taxon>
    </lineage>
</organism>
<evidence type="ECO:0000313" key="3">
    <source>
        <dbReference type="Proteomes" id="UP000650533"/>
    </source>
</evidence>
<feature type="region of interest" description="Disordered" evidence="1">
    <location>
        <begin position="174"/>
        <end position="199"/>
    </location>
</feature>
<evidence type="ECO:0000313" key="2">
    <source>
        <dbReference type="EMBL" id="QRW15685.1"/>
    </source>
</evidence>
<protein>
    <submittedName>
        <fullName evidence="2">Retrotransposon-derived protein PEG10</fullName>
    </submittedName>
</protein>
<proteinExistence type="predicted"/>
<feature type="region of interest" description="Disordered" evidence="1">
    <location>
        <begin position="89"/>
        <end position="134"/>
    </location>
</feature>
<dbReference type="RefSeq" id="XP_043175922.1">
    <property type="nucleotide sequence ID" value="XM_043323503.1"/>
</dbReference>
<dbReference type="AlphaFoldDB" id="A0A8H8NLZ2"/>
<dbReference type="Proteomes" id="UP000650533">
    <property type="component" value="Chromosome 1"/>
</dbReference>